<dbReference type="InterPro" id="IPR036388">
    <property type="entry name" value="WH-like_DNA-bd_sf"/>
</dbReference>
<keyword evidence="1" id="KW-0238">DNA-binding</keyword>
<dbReference type="PROSITE" id="PS51197">
    <property type="entry name" value="HTH_RRF2_2"/>
    <property type="match status" value="1"/>
</dbReference>
<proteinExistence type="predicted"/>
<dbReference type="InterPro" id="IPR000944">
    <property type="entry name" value="Tscrpt_reg_Rrf2"/>
</dbReference>
<keyword evidence="3" id="KW-1185">Reference proteome</keyword>
<dbReference type="InterPro" id="IPR036390">
    <property type="entry name" value="WH_DNA-bd_sf"/>
</dbReference>
<reference evidence="3" key="1">
    <citation type="journal article" date="2019" name="Int. J. Syst. Evol. Microbiol.">
        <title>The Global Catalogue of Microorganisms (GCM) 10K type strain sequencing project: providing services to taxonomists for standard genome sequencing and annotation.</title>
        <authorList>
            <consortium name="The Broad Institute Genomics Platform"/>
            <consortium name="The Broad Institute Genome Sequencing Center for Infectious Disease"/>
            <person name="Wu L."/>
            <person name="Ma J."/>
        </authorList>
    </citation>
    <scope>NUCLEOTIDE SEQUENCE [LARGE SCALE GENOMIC DNA]</scope>
    <source>
        <strain evidence="3">KCTC 52165</strain>
    </source>
</reference>
<dbReference type="NCBIfam" id="TIGR00738">
    <property type="entry name" value="rrf2_super"/>
    <property type="match status" value="1"/>
</dbReference>
<sequence>MRLAAFTDYGLRVLMRLAGTPDQPLTTAGIAEEFHIPYNHLTKVVNDLARNGFVTTQRGAGGGIRLARPAETITLGEVVRCLEDRYDMVECFRADGGACLLNPLCRLKPQLVAAREAFLTELARTSIADCAYPGLAPGKAAAPTTLKAN</sequence>
<dbReference type="PANTHER" id="PTHR33221">
    <property type="entry name" value="WINGED HELIX-TURN-HELIX TRANSCRIPTIONAL REGULATOR, RRF2 FAMILY"/>
    <property type="match status" value="1"/>
</dbReference>
<gene>
    <name evidence="2" type="ORF">ACFOHJ_22635</name>
</gene>
<dbReference type="RefSeq" id="WP_378225065.1">
    <property type="nucleotide sequence ID" value="NZ_JBHRTK010000031.1"/>
</dbReference>
<accession>A0ABV7KHU6</accession>
<organism evidence="2 3">
    <name type="scientific">Aquamicrobium soli</name>
    <dbReference type="NCBI Taxonomy" id="1811518"/>
    <lineage>
        <taxon>Bacteria</taxon>
        <taxon>Pseudomonadati</taxon>
        <taxon>Pseudomonadota</taxon>
        <taxon>Alphaproteobacteria</taxon>
        <taxon>Hyphomicrobiales</taxon>
        <taxon>Phyllobacteriaceae</taxon>
        <taxon>Aquamicrobium</taxon>
    </lineage>
</organism>
<name>A0ABV7KHU6_9HYPH</name>
<dbReference type="Proteomes" id="UP001595583">
    <property type="component" value="Unassembled WGS sequence"/>
</dbReference>
<dbReference type="SUPFAM" id="SSF46785">
    <property type="entry name" value="Winged helix' DNA-binding domain"/>
    <property type="match status" value="1"/>
</dbReference>
<evidence type="ECO:0000313" key="2">
    <source>
        <dbReference type="EMBL" id="MFC3209023.1"/>
    </source>
</evidence>
<dbReference type="Gene3D" id="1.10.10.10">
    <property type="entry name" value="Winged helix-like DNA-binding domain superfamily/Winged helix DNA-binding domain"/>
    <property type="match status" value="1"/>
</dbReference>
<dbReference type="PANTHER" id="PTHR33221:SF4">
    <property type="entry name" value="HTH-TYPE TRANSCRIPTIONAL REPRESSOR NSRR"/>
    <property type="match status" value="1"/>
</dbReference>
<comment type="caution">
    <text evidence="2">The sequence shown here is derived from an EMBL/GenBank/DDBJ whole genome shotgun (WGS) entry which is preliminary data.</text>
</comment>
<evidence type="ECO:0000313" key="3">
    <source>
        <dbReference type="Proteomes" id="UP001595583"/>
    </source>
</evidence>
<evidence type="ECO:0000256" key="1">
    <source>
        <dbReference type="ARBA" id="ARBA00023125"/>
    </source>
</evidence>
<dbReference type="EMBL" id="JBHRTK010000031">
    <property type="protein sequence ID" value="MFC3209023.1"/>
    <property type="molecule type" value="Genomic_DNA"/>
</dbReference>
<protein>
    <submittedName>
        <fullName evidence="2">RrF2 family transcriptional regulator</fullName>
    </submittedName>
</protein>
<dbReference type="Pfam" id="PF02082">
    <property type="entry name" value="Rrf2"/>
    <property type="match status" value="1"/>
</dbReference>